<dbReference type="Pfam" id="PF03694">
    <property type="entry name" value="Erg28"/>
    <property type="match status" value="1"/>
</dbReference>
<comment type="similarity">
    <text evidence="2">Belongs to the ERG28 family.</text>
</comment>
<gene>
    <name evidence="14" type="ORF">HGRIS_003786</name>
</gene>
<evidence type="ECO:0008006" key="16">
    <source>
        <dbReference type="Google" id="ProtNLM"/>
    </source>
</evidence>
<keyword evidence="7 13" id="KW-1133">Transmembrane helix</keyword>
<dbReference type="PANTHER" id="PTHR15451:SF19">
    <property type="entry name" value="ERGOSTEROL BIOSYNTHETIC PROTEIN 28 HOMOLOG"/>
    <property type="match status" value="1"/>
</dbReference>
<keyword evidence="11" id="KW-1207">Sterol metabolism</keyword>
<sequence length="171" mass="19157">MDALAQYLPSSPGWLPKWQLIVAAMAVFNGVQNFVTLKLTRRIYNNVPSQSVTGLQARTFAIWTLTSAVVRGYAAYHIHEKVIYDMAIATYVLAFAHFSTELLIFRTAKINPGVLSPVIIACSFPCYLLNPAQLIRCFSFFVDLDASAVRLLRQSLSSKIDLLSLYLCYLI</sequence>
<keyword evidence="15" id="KW-1185">Reference proteome</keyword>
<protein>
    <recommendedName>
        <fullName evidence="16">Erg28-like protein</fullName>
    </recommendedName>
</protein>
<dbReference type="PANTHER" id="PTHR15451">
    <property type="entry name" value="ERGOSTEROL BIOSYNTHETIC PROTEIN 28-RELATED"/>
    <property type="match status" value="1"/>
</dbReference>
<accession>A0ABR3JGZ6</accession>
<evidence type="ECO:0000256" key="8">
    <source>
        <dbReference type="ARBA" id="ARBA00023011"/>
    </source>
</evidence>
<reference evidence="15" key="1">
    <citation type="submission" date="2024-06" db="EMBL/GenBank/DDBJ databases">
        <title>Multi-omics analyses provide insights into the biosynthesis of the anticancer antibiotic pleurotin in Hohenbuehelia grisea.</title>
        <authorList>
            <person name="Weaver J.A."/>
            <person name="Alberti F."/>
        </authorList>
    </citation>
    <scope>NUCLEOTIDE SEQUENCE [LARGE SCALE GENOMIC DNA]</scope>
    <source>
        <strain evidence="15">T-177</strain>
    </source>
</reference>
<organism evidence="14 15">
    <name type="scientific">Hohenbuehelia grisea</name>
    <dbReference type="NCBI Taxonomy" id="104357"/>
    <lineage>
        <taxon>Eukaryota</taxon>
        <taxon>Fungi</taxon>
        <taxon>Dikarya</taxon>
        <taxon>Basidiomycota</taxon>
        <taxon>Agaricomycotina</taxon>
        <taxon>Agaricomycetes</taxon>
        <taxon>Agaricomycetidae</taxon>
        <taxon>Agaricales</taxon>
        <taxon>Pleurotineae</taxon>
        <taxon>Pleurotaceae</taxon>
        <taxon>Hohenbuehelia</taxon>
    </lineage>
</organism>
<name>A0ABR3JGZ6_9AGAR</name>
<dbReference type="InterPro" id="IPR005352">
    <property type="entry name" value="Erg28"/>
</dbReference>
<evidence type="ECO:0000256" key="2">
    <source>
        <dbReference type="ARBA" id="ARBA00005377"/>
    </source>
</evidence>
<evidence type="ECO:0000256" key="5">
    <source>
        <dbReference type="ARBA" id="ARBA00022824"/>
    </source>
</evidence>
<evidence type="ECO:0000256" key="3">
    <source>
        <dbReference type="ARBA" id="ARBA00022516"/>
    </source>
</evidence>
<keyword evidence="5" id="KW-0256">Endoplasmic reticulum</keyword>
<keyword evidence="9" id="KW-0443">Lipid metabolism</keyword>
<dbReference type="EMBL" id="JASNQZ010000007">
    <property type="protein sequence ID" value="KAL0954846.1"/>
    <property type="molecule type" value="Genomic_DNA"/>
</dbReference>
<keyword evidence="8" id="KW-0756">Sterol biosynthesis</keyword>
<comment type="subcellular location">
    <subcellularLocation>
        <location evidence="1">Endoplasmic reticulum membrane</location>
        <topology evidence="1">Multi-pass membrane protein</topology>
    </subcellularLocation>
</comment>
<evidence type="ECO:0000256" key="12">
    <source>
        <dbReference type="ARBA" id="ARBA00023221"/>
    </source>
</evidence>
<comment type="caution">
    <text evidence="14">The sequence shown here is derived from an EMBL/GenBank/DDBJ whole genome shotgun (WGS) entry which is preliminary data.</text>
</comment>
<dbReference type="Proteomes" id="UP001556367">
    <property type="component" value="Unassembled WGS sequence"/>
</dbReference>
<evidence type="ECO:0000256" key="7">
    <source>
        <dbReference type="ARBA" id="ARBA00022989"/>
    </source>
</evidence>
<evidence type="ECO:0000256" key="4">
    <source>
        <dbReference type="ARBA" id="ARBA00022692"/>
    </source>
</evidence>
<evidence type="ECO:0000256" key="10">
    <source>
        <dbReference type="ARBA" id="ARBA00023136"/>
    </source>
</evidence>
<keyword evidence="6" id="KW-0752">Steroid biosynthesis</keyword>
<evidence type="ECO:0000256" key="9">
    <source>
        <dbReference type="ARBA" id="ARBA00023098"/>
    </source>
</evidence>
<feature type="transmembrane region" description="Helical" evidence="13">
    <location>
        <begin position="20"/>
        <end position="39"/>
    </location>
</feature>
<keyword evidence="4 13" id="KW-0812">Transmembrane</keyword>
<keyword evidence="10 13" id="KW-0472">Membrane</keyword>
<evidence type="ECO:0000256" key="1">
    <source>
        <dbReference type="ARBA" id="ARBA00004477"/>
    </source>
</evidence>
<evidence type="ECO:0000256" key="6">
    <source>
        <dbReference type="ARBA" id="ARBA00022955"/>
    </source>
</evidence>
<evidence type="ECO:0000313" key="15">
    <source>
        <dbReference type="Proteomes" id="UP001556367"/>
    </source>
</evidence>
<keyword evidence="3" id="KW-0444">Lipid biosynthesis</keyword>
<proteinExistence type="inferred from homology"/>
<keyword evidence="12" id="KW-0753">Steroid metabolism</keyword>
<evidence type="ECO:0000313" key="14">
    <source>
        <dbReference type="EMBL" id="KAL0954846.1"/>
    </source>
</evidence>
<evidence type="ECO:0000256" key="13">
    <source>
        <dbReference type="SAM" id="Phobius"/>
    </source>
</evidence>
<evidence type="ECO:0000256" key="11">
    <source>
        <dbReference type="ARBA" id="ARBA00023166"/>
    </source>
</evidence>